<reference evidence="4" key="1">
    <citation type="submission" date="2017-04" db="EMBL/GenBank/DDBJ databases">
        <title>Plasmodium gonderi genome.</title>
        <authorList>
            <person name="Arisue N."/>
            <person name="Honma H."/>
            <person name="Kawai S."/>
            <person name="Tougan T."/>
            <person name="Tanabe K."/>
            <person name="Horii T."/>
        </authorList>
    </citation>
    <scope>NUCLEOTIDE SEQUENCE [LARGE SCALE GENOMIC DNA]</scope>
    <source>
        <strain evidence="4">ATCC 30045</strain>
    </source>
</reference>
<evidence type="ECO:0008006" key="5">
    <source>
        <dbReference type="Google" id="ProtNLM"/>
    </source>
</evidence>
<feature type="compositionally biased region" description="Low complexity" evidence="1">
    <location>
        <begin position="711"/>
        <end position="728"/>
    </location>
</feature>
<accession>A0A1Y1JPZ4</accession>
<gene>
    <name evidence="3" type="ORF">PGO_125010</name>
</gene>
<evidence type="ECO:0000256" key="1">
    <source>
        <dbReference type="SAM" id="MobiDB-lite"/>
    </source>
</evidence>
<feature type="region of interest" description="Disordered" evidence="1">
    <location>
        <begin position="704"/>
        <end position="728"/>
    </location>
</feature>
<dbReference type="SUPFAM" id="SSF53474">
    <property type="entry name" value="alpha/beta-Hydrolases"/>
    <property type="match status" value="1"/>
</dbReference>
<evidence type="ECO:0000256" key="2">
    <source>
        <dbReference type="SAM" id="Phobius"/>
    </source>
</evidence>
<keyword evidence="4" id="KW-1185">Reference proteome</keyword>
<dbReference type="OrthoDB" id="10249433at2759"/>
<dbReference type="EMBL" id="BDQF01000013">
    <property type="protein sequence ID" value="GAW82503.1"/>
    <property type="molecule type" value="Genomic_DNA"/>
</dbReference>
<name>A0A1Y1JPZ4_PLAGO</name>
<feature type="transmembrane region" description="Helical" evidence="2">
    <location>
        <begin position="141"/>
        <end position="161"/>
    </location>
</feature>
<dbReference type="GeneID" id="39749240"/>
<keyword evidence="2" id="KW-0812">Transmembrane</keyword>
<proteinExistence type="predicted"/>
<evidence type="ECO:0000313" key="4">
    <source>
        <dbReference type="Proteomes" id="UP000195521"/>
    </source>
</evidence>
<dbReference type="RefSeq" id="XP_028545092.1">
    <property type="nucleotide sequence ID" value="XM_028689291.1"/>
</dbReference>
<dbReference type="PANTHER" id="PTHR12277:SF81">
    <property type="entry name" value="PROTEIN ABHD13"/>
    <property type="match status" value="1"/>
</dbReference>
<sequence length="1522" mass="181375">MSTIMFCKKMFKSLKKNSSCIVFFLTVLYLYYTYISLFLSVLNNTLFYLFVNILLFYICFNFVVRALTYPGSLFIYFHKTNYDNKVELCKFYMKESVKLSLIISELRINVKEILKCENEPNRNLKIKLEQLFSSSNNKDNYFNFFSSLYIFYTLYISYYLYVNLEENVDFTDEQLNFYYYLKIFMIKINELKIYIHQDDILYPEMLTEISIHKDINKTVHEFISKKNTTYRQFYENIIEKERDTNLQYPRWIFNVWKYISNKKNENECKIPEERMKLISEKVNEKIHSDLSSTYNNLFHRRNGNRKEEGLISSYSEEYKKMCNISNYNIKSEDHNLKNKENSTNEMHSNYVDINILSLFHHENYEKSITHVNYKNFFMIIQCENVLKLLDDLTFFLNKLGELFKLNSLKESIDIKKLPIYINNYIKNHIAGTLDLFKYELIYKYYGKQEYLVINKEKLDCMFIPCKKFLSDKMQKYMKLIKTIGKKGLYDMYNMNTHCNSYIYLNAFNNDFYNFIYHDDYLHDIPVVLYFNPNAAYYELNACYSESLKFYIENNMNVFVYNYRGYSKSSGYPNLNRNNLDALKIAEYLLSKKIKHLGLHGTSIGGPLCSYVSYHLCNFNEQNKNSEILGKLYKNEAHMKITNKQINKTVRLMNRKKDKILNILLIPFKYIILLLHFIILCKLKVTNIRIKRKINMNNRKKKKLRINGDKLNNGSDDNNRNNNNDSNYCNNSNNCENVQKPKISFVCIDKSFYNFEEVAKYMLGEYAYNILQFTSYKLDITKYYMSSNVPKILIYDNNDEIIHYMSNVVTGVSKGISKLYKSDQGKVGCTKDFSENEENLLPLITSCCDDEMDAERDDLAMAQKMIYHNLCTNEKNQDEKKQTELHKRNGQEVEEETEHYKKRIFFKSPNENMTFVDHLIIDENVDKCWFDNKLKKLDMELFLQSWKVLNDCILFLNKSSTTNNSFISIGLETYKFIMSLYNYKEHNLEKQTHNAIYCIYNDNISFMNKFKKVNCNYEDFLMSESMYKERCSTKDNIYDMLQENEDFIFEMDKLDKILKDLYMSKRKEVEKVHFTYSGFFLKNDYLYNYINTKNRKKDDPAFNIEDMDIINFLNEFSDSITEIVNTVNYNLNSCGQLFSELNNVLEKEKICFLKSFIFRMKVYGSYPSQCFLSSYEQQYCNSIYQIPFILSQCFDQGDLNGRTKMKNDKHCFINKEGSDEPLSDGEYSNSDCENVYFLRTNLEKRTIKIKGKRNKDDFQLNNKCTQDFNCSMFPPYVIVKKSMFLHDLIICLNYFKKDGGSSFGSLNVFYKLEENTYIIDIKQLYHALEEKNKDNTILLKSRNFLHIFSNDVGININNANLSNELEKYVSWMRLNNRMSVCKIYLTLKNELQKMKNYSKSLATEYTSINQNTSIHFIIFLIYRILIFKKLLTHTYIIYTFFERLTKSLDVNVNCHDYHSTNIDLTTLVPISRFDVSYREAYKVYSPKVLGCPLLVNCGHNGSMNKENLDFFGLCLDFYLKEYI</sequence>
<dbReference type="Gene3D" id="3.40.50.1820">
    <property type="entry name" value="alpha/beta hydrolase"/>
    <property type="match status" value="1"/>
</dbReference>
<protein>
    <recommendedName>
        <fullName evidence="5">Alpha/beta hydrolase</fullName>
    </recommendedName>
</protein>
<evidence type="ECO:0000313" key="3">
    <source>
        <dbReference type="EMBL" id="GAW82503.1"/>
    </source>
</evidence>
<feature type="transmembrane region" description="Helical" evidence="2">
    <location>
        <begin position="45"/>
        <end position="64"/>
    </location>
</feature>
<keyword evidence="2" id="KW-1133">Transmembrane helix</keyword>
<dbReference type="InterPro" id="IPR029058">
    <property type="entry name" value="AB_hydrolase_fold"/>
</dbReference>
<dbReference type="Proteomes" id="UP000195521">
    <property type="component" value="Unassembled WGS sequence"/>
</dbReference>
<keyword evidence="2" id="KW-0472">Membrane</keyword>
<comment type="caution">
    <text evidence="3">The sequence shown here is derived from an EMBL/GenBank/DDBJ whole genome shotgun (WGS) entry which is preliminary data.</text>
</comment>
<dbReference type="PANTHER" id="PTHR12277">
    <property type="entry name" value="ALPHA/BETA HYDROLASE DOMAIN-CONTAINING PROTEIN"/>
    <property type="match status" value="1"/>
</dbReference>
<organism evidence="3 4">
    <name type="scientific">Plasmodium gonderi</name>
    <dbReference type="NCBI Taxonomy" id="77519"/>
    <lineage>
        <taxon>Eukaryota</taxon>
        <taxon>Sar</taxon>
        <taxon>Alveolata</taxon>
        <taxon>Apicomplexa</taxon>
        <taxon>Aconoidasida</taxon>
        <taxon>Haemosporida</taxon>
        <taxon>Plasmodiidae</taxon>
        <taxon>Plasmodium</taxon>
        <taxon>Plasmodium (Plasmodium)</taxon>
    </lineage>
</organism>
<feature type="transmembrane region" description="Helical" evidence="2">
    <location>
        <begin position="20"/>
        <end position="39"/>
    </location>
</feature>
<dbReference type="OMA" id="TLYISYY"/>